<accession>A0A1T2KUF4</accession>
<proteinExistence type="inferred from homology"/>
<dbReference type="GO" id="GO:0007035">
    <property type="term" value="P:vacuolar acidification"/>
    <property type="evidence" value="ECO:0007669"/>
    <property type="project" value="TreeGrafter"/>
</dbReference>
<reference evidence="10 11" key="1">
    <citation type="submission" date="2016-11" db="EMBL/GenBank/DDBJ databases">
        <title>Mixed transmission modes and dynamic genome evolution in an obligate animal-bacterial symbiosis.</title>
        <authorList>
            <person name="Russell S.L."/>
            <person name="Corbett-Detig R.B."/>
            <person name="Cavanaugh C.M."/>
        </authorList>
    </citation>
    <scope>NUCLEOTIDE SEQUENCE [LARGE SCALE GENOMIC DNA]</scope>
    <source>
        <strain evidence="10">Se-Cadez</strain>
    </source>
</reference>
<dbReference type="GO" id="GO:0033179">
    <property type="term" value="C:proton-transporting V-type ATPase, V0 domain"/>
    <property type="evidence" value="ECO:0007669"/>
    <property type="project" value="InterPro"/>
</dbReference>
<feature type="coiled-coil region" evidence="8">
    <location>
        <begin position="92"/>
        <end position="119"/>
    </location>
</feature>
<keyword evidence="3" id="KW-0813">Transport</keyword>
<dbReference type="GO" id="GO:0016471">
    <property type="term" value="C:vacuolar proton-transporting V-type ATPase complex"/>
    <property type="evidence" value="ECO:0007669"/>
    <property type="project" value="TreeGrafter"/>
</dbReference>
<keyword evidence="4 9" id="KW-0812">Transmembrane</keyword>
<comment type="subcellular location">
    <subcellularLocation>
        <location evidence="1">Membrane</location>
        <topology evidence="1">Multi-pass membrane protein</topology>
    </subcellularLocation>
</comment>
<protein>
    <submittedName>
        <fullName evidence="10">Uncharacterized protein</fullName>
    </submittedName>
</protein>
<feature type="transmembrane region" description="Helical" evidence="9">
    <location>
        <begin position="482"/>
        <end position="501"/>
    </location>
</feature>
<comment type="caution">
    <text evidence="10">The sequence shown here is derived from an EMBL/GenBank/DDBJ whole genome shotgun (WGS) entry which is preliminary data.</text>
</comment>
<dbReference type="PANTHER" id="PTHR11629">
    <property type="entry name" value="VACUOLAR PROTON ATPASES"/>
    <property type="match status" value="1"/>
</dbReference>
<keyword evidence="7 9" id="KW-0472">Membrane</keyword>
<keyword evidence="11" id="KW-1185">Reference proteome</keyword>
<dbReference type="InterPro" id="IPR002490">
    <property type="entry name" value="V-ATPase_116kDa_su"/>
</dbReference>
<evidence type="ECO:0000256" key="4">
    <source>
        <dbReference type="ARBA" id="ARBA00022692"/>
    </source>
</evidence>
<evidence type="ECO:0000256" key="9">
    <source>
        <dbReference type="SAM" id="Phobius"/>
    </source>
</evidence>
<keyword evidence="5 9" id="KW-1133">Transmembrane helix</keyword>
<feature type="transmembrane region" description="Helical" evidence="9">
    <location>
        <begin position="341"/>
        <end position="372"/>
    </location>
</feature>
<evidence type="ECO:0000256" key="3">
    <source>
        <dbReference type="ARBA" id="ARBA00022448"/>
    </source>
</evidence>
<dbReference type="Proteomes" id="UP000190896">
    <property type="component" value="Unassembled WGS sequence"/>
</dbReference>
<feature type="transmembrane region" description="Helical" evidence="9">
    <location>
        <begin position="550"/>
        <end position="573"/>
    </location>
</feature>
<evidence type="ECO:0000256" key="6">
    <source>
        <dbReference type="ARBA" id="ARBA00023065"/>
    </source>
</evidence>
<dbReference type="PANTHER" id="PTHR11629:SF63">
    <property type="entry name" value="V-TYPE PROTON ATPASE SUBUNIT A"/>
    <property type="match status" value="1"/>
</dbReference>
<evidence type="ECO:0000256" key="5">
    <source>
        <dbReference type="ARBA" id="ARBA00022989"/>
    </source>
</evidence>
<evidence type="ECO:0000256" key="7">
    <source>
        <dbReference type="ARBA" id="ARBA00023136"/>
    </source>
</evidence>
<dbReference type="GO" id="GO:0046961">
    <property type="term" value="F:proton-transporting ATPase activity, rotational mechanism"/>
    <property type="evidence" value="ECO:0007669"/>
    <property type="project" value="InterPro"/>
</dbReference>
<feature type="transmembrane region" description="Helical" evidence="9">
    <location>
        <begin position="379"/>
        <end position="399"/>
    </location>
</feature>
<gene>
    <name evidence="10" type="ORF">BOW51_07435</name>
</gene>
<evidence type="ECO:0000256" key="8">
    <source>
        <dbReference type="SAM" id="Coils"/>
    </source>
</evidence>
<keyword evidence="8" id="KW-0175">Coiled coil</keyword>
<evidence type="ECO:0000256" key="2">
    <source>
        <dbReference type="ARBA" id="ARBA00009904"/>
    </source>
</evidence>
<dbReference type="EMBL" id="MPRJ01000042">
    <property type="protein sequence ID" value="OOZ36360.1"/>
    <property type="molecule type" value="Genomic_DNA"/>
</dbReference>
<evidence type="ECO:0000256" key="1">
    <source>
        <dbReference type="ARBA" id="ARBA00004141"/>
    </source>
</evidence>
<feature type="transmembrane region" description="Helical" evidence="9">
    <location>
        <begin position="419"/>
        <end position="440"/>
    </location>
</feature>
<organism evidence="10 11">
    <name type="scientific">Solemya velesiana gill symbiont</name>
    <dbReference type="NCBI Taxonomy" id="1918948"/>
    <lineage>
        <taxon>Bacteria</taxon>
        <taxon>Pseudomonadati</taxon>
        <taxon>Pseudomonadota</taxon>
        <taxon>Gammaproteobacteria</taxon>
        <taxon>sulfur-oxidizing symbionts</taxon>
    </lineage>
</organism>
<feature type="transmembrane region" description="Helical" evidence="9">
    <location>
        <begin position="452"/>
        <end position="470"/>
    </location>
</feature>
<comment type="similarity">
    <text evidence="2">Belongs to the V-ATPase 116 kDa subunit family.</text>
</comment>
<dbReference type="GO" id="GO:0051117">
    <property type="term" value="F:ATPase binding"/>
    <property type="evidence" value="ECO:0007669"/>
    <property type="project" value="TreeGrafter"/>
</dbReference>
<keyword evidence="6" id="KW-0406">Ion transport</keyword>
<sequence length="615" mass="69437">MLRPAQSKWFEAYVPRGETVYAVEALARTGEVQLELDPRLMAPLDVYETQQAIQAFDNFCKKNRIPPPTDFQTPSHLSGSTAETAHEALSYLEQWLAESNSLEQRKETVESEILNLNLLIEYLDAIECSDQEMERFHHSTDFLYKGVFVCPIAHPMSHTINNASPASIVSDKHEFFLVASLPQQEHLIRLAADYSECVQLTMPDWLPKKCPDKKALITTKLKHLVRKNVHLEEEIQRHQWDKRMKESFANIEIMRWFLQYLPKVATEKKFCHITGWTTAEQTDKLQHILDRSHIHSIVRFPVPPINAIPPVSVLQSWWTRPFRIFSNMLPPPDSNEVDPNLLLPFVVPLLFGFMFPDIGHGSVVILLGLVLARRWPQTTVLLPCGLVAILFGVLFGEAFGFHDIFPTLWFRSIEHPLMILSLSLVIGCIIILVGLVFSGIEAYWRNSLRAWVLEDAALLCLYLLTLIAIYEPRAVLLMIPALVWYLVGSIVVLGSIRANTVSQVMGRLLHSVFKLGVNTLSFLRIGAFALGHAALSAAVIAVASSADSMIIYYIILVAGQVFIIAMAGLVVFIQTTRLIFFEFFTQFLRSDGRIFQPLLPPSSPPSDTNAVRSAT</sequence>
<evidence type="ECO:0000313" key="11">
    <source>
        <dbReference type="Proteomes" id="UP000190896"/>
    </source>
</evidence>
<evidence type="ECO:0000313" key="10">
    <source>
        <dbReference type="EMBL" id="OOZ36360.1"/>
    </source>
</evidence>
<name>A0A1T2KUF4_9GAMM</name>
<dbReference type="Pfam" id="PF01496">
    <property type="entry name" value="V_ATPase_I"/>
    <property type="match status" value="1"/>
</dbReference>
<feature type="transmembrane region" description="Helical" evidence="9">
    <location>
        <begin position="522"/>
        <end position="544"/>
    </location>
</feature>
<dbReference type="AlphaFoldDB" id="A0A1T2KUF4"/>